<sequence length="78" mass="8562">SRGDLVVSSRFRDRRVPDSKPEATKEPPCMLAWCTLNLMFVGQMSPAGVVRKFGEASAGSCVVLIILPRFKIARSVPK</sequence>
<feature type="compositionally biased region" description="Basic and acidic residues" evidence="1">
    <location>
        <begin position="10"/>
        <end position="25"/>
    </location>
</feature>
<evidence type="ECO:0000256" key="1">
    <source>
        <dbReference type="SAM" id="MobiDB-lite"/>
    </source>
</evidence>
<dbReference type="Proteomes" id="UP000499080">
    <property type="component" value="Unassembled WGS sequence"/>
</dbReference>
<proteinExistence type="predicted"/>
<comment type="caution">
    <text evidence="2">The sequence shown here is derived from an EMBL/GenBank/DDBJ whole genome shotgun (WGS) entry which is preliminary data.</text>
</comment>
<organism evidence="2 3">
    <name type="scientific">Araneus ventricosus</name>
    <name type="common">Orbweaver spider</name>
    <name type="synonym">Epeira ventricosa</name>
    <dbReference type="NCBI Taxonomy" id="182803"/>
    <lineage>
        <taxon>Eukaryota</taxon>
        <taxon>Metazoa</taxon>
        <taxon>Ecdysozoa</taxon>
        <taxon>Arthropoda</taxon>
        <taxon>Chelicerata</taxon>
        <taxon>Arachnida</taxon>
        <taxon>Araneae</taxon>
        <taxon>Araneomorphae</taxon>
        <taxon>Entelegynae</taxon>
        <taxon>Araneoidea</taxon>
        <taxon>Araneidae</taxon>
        <taxon>Araneus</taxon>
    </lineage>
</organism>
<name>A0A4Y2FSK9_ARAVE</name>
<feature type="non-terminal residue" evidence="2">
    <location>
        <position position="1"/>
    </location>
</feature>
<feature type="region of interest" description="Disordered" evidence="1">
    <location>
        <begin position="1"/>
        <end position="25"/>
    </location>
</feature>
<reference evidence="2 3" key="1">
    <citation type="journal article" date="2019" name="Sci. Rep.">
        <title>Orb-weaving spider Araneus ventricosus genome elucidates the spidroin gene catalogue.</title>
        <authorList>
            <person name="Kono N."/>
            <person name="Nakamura H."/>
            <person name="Ohtoshi R."/>
            <person name="Moran D.A.P."/>
            <person name="Shinohara A."/>
            <person name="Yoshida Y."/>
            <person name="Fujiwara M."/>
            <person name="Mori M."/>
            <person name="Tomita M."/>
            <person name="Arakawa K."/>
        </authorList>
    </citation>
    <scope>NUCLEOTIDE SEQUENCE [LARGE SCALE GENOMIC DNA]</scope>
</reference>
<dbReference type="EMBL" id="BGPR01001034">
    <property type="protein sequence ID" value="GBM43566.1"/>
    <property type="molecule type" value="Genomic_DNA"/>
</dbReference>
<accession>A0A4Y2FSK9</accession>
<dbReference type="AlphaFoldDB" id="A0A4Y2FSK9"/>
<keyword evidence="3" id="KW-1185">Reference proteome</keyword>
<evidence type="ECO:0000313" key="3">
    <source>
        <dbReference type="Proteomes" id="UP000499080"/>
    </source>
</evidence>
<evidence type="ECO:0000313" key="2">
    <source>
        <dbReference type="EMBL" id="GBM43566.1"/>
    </source>
</evidence>
<protein>
    <submittedName>
        <fullName evidence="2">Uncharacterized protein</fullName>
    </submittedName>
</protein>
<gene>
    <name evidence="2" type="ORF">AVEN_67078_1</name>
</gene>